<protein>
    <submittedName>
        <fullName evidence="1">Uncharacterized protein</fullName>
    </submittedName>
</protein>
<dbReference type="KEGG" id="ppsr:I6J18_01545"/>
<name>A0A974NMV7_PERPY</name>
<gene>
    <name evidence="1" type="ORF">I6J18_01545</name>
</gene>
<keyword evidence="2" id="KW-1185">Reference proteome</keyword>
<accession>A0A974NMV7</accession>
<organism evidence="1 2">
    <name type="scientific">Peribacillus psychrosaccharolyticus</name>
    <name type="common">Bacillus psychrosaccharolyticus</name>
    <dbReference type="NCBI Taxonomy" id="1407"/>
    <lineage>
        <taxon>Bacteria</taxon>
        <taxon>Bacillati</taxon>
        <taxon>Bacillota</taxon>
        <taxon>Bacilli</taxon>
        <taxon>Bacillales</taxon>
        <taxon>Bacillaceae</taxon>
        <taxon>Peribacillus</taxon>
    </lineage>
</organism>
<evidence type="ECO:0000313" key="1">
    <source>
        <dbReference type="EMBL" id="QQT00648.1"/>
    </source>
</evidence>
<dbReference type="EMBL" id="CP068053">
    <property type="protein sequence ID" value="QQT00648.1"/>
    <property type="molecule type" value="Genomic_DNA"/>
</dbReference>
<reference evidence="1 2" key="1">
    <citation type="submission" date="2021-01" db="EMBL/GenBank/DDBJ databases">
        <title>FDA dAtabase for Regulatory Grade micrObial Sequences (FDA-ARGOS): Supporting development and validation of Infectious Disease Dx tests.</title>
        <authorList>
            <person name="Nelson B."/>
            <person name="Plummer A."/>
            <person name="Tallon L."/>
            <person name="Sadzewicz L."/>
            <person name="Zhao X."/>
            <person name="Boylan J."/>
            <person name="Ott S."/>
            <person name="Bowen H."/>
            <person name="Vavikolanu K."/>
            <person name="Mehta A."/>
            <person name="Aluvathingal J."/>
            <person name="Nadendla S."/>
            <person name="Myers T."/>
            <person name="Yan Y."/>
            <person name="Sichtig H."/>
        </authorList>
    </citation>
    <scope>NUCLEOTIDE SEQUENCE [LARGE SCALE GENOMIC DNA]</scope>
    <source>
        <strain evidence="1 2">FDAARGOS_1161</strain>
    </source>
</reference>
<dbReference type="Proteomes" id="UP000595254">
    <property type="component" value="Chromosome"/>
</dbReference>
<evidence type="ECO:0000313" key="2">
    <source>
        <dbReference type="Proteomes" id="UP000595254"/>
    </source>
</evidence>
<dbReference type="RefSeq" id="WP_201647820.1">
    <property type="nucleotide sequence ID" value="NZ_CP068053.1"/>
</dbReference>
<proteinExistence type="predicted"/>
<dbReference type="AlphaFoldDB" id="A0A974NMV7"/>
<sequence>MSDSLEENQKAWIYAVNLNQIDGAYHPSALLTAMMKDEIQGGISLLKK</sequence>